<organism evidence="4 5">
    <name type="scientific">Skeletonema marinoi</name>
    <dbReference type="NCBI Taxonomy" id="267567"/>
    <lineage>
        <taxon>Eukaryota</taxon>
        <taxon>Sar</taxon>
        <taxon>Stramenopiles</taxon>
        <taxon>Ochrophyta</taxon>
        <taxon>Bacillariophyta</taxon>
        <taxon>Coscinodiscophyceae</taxon>
        <taxon>Thalassiosirophycidae</taxon>
        <taxon>Thalassiosirales</taxon>
        <taxon>Skeletonemataceae</taxon>
        <taxon>Skeletonema</taxon>
        <taxon>Skeletonema marinoi-dohrnii complex</taxon>
    </lineage>
</organism>
<name>A0AAD8YKI3_9STRA</name>
<feature type="domain" description="DUF7495" evidence="3">
    <location>
        <begin position="402"/>
        <end position="508"/>
    </location>
</feature>
<reference evidence="4" key="1">
    <citation type="submission" date="2023-06" db="EMBL/GenBank/DDBJ databases">
        <title>Survivors Of The Sea: Transcriptome response of Skeletonema marinoi to long-term dormancy.</title>
        <authorList>
            <person name="Pinder M.I.M."/>
            <person name="Kourtchenko O."/>
            <person name="Robertson E.K."/>
            <person name="Larsson T."/>
            <person name="Maumus F."/>
            <person name="Osuna-Cruz C.M."/>
            <person name="Vancaester E."/>
            <person name="Stenow R."/>
            <person name="Vandepoele K."/>
            <person name="Ploug H."/>
            <person name="Bruchert V."/>
            <person name="Godhe A."/>
            <person name="Topel M."/>
        </authorList>
    </citation>
    <scope>NUCLEOTIDE SEQUENCE</scope>
    <source>
        <strain evidence="4">R05AC</strain>
    </source>
</reference>
<dbReference type="EMBL" id="JATAAI010000002">
    <property type="protein sequence ID" value="KAK1747693.1"/>
    <property type="molecule type" value="Genomic_DNA"/>
</dbReference>
<evidence type="ECO:0000313" key="4">
    <source>
        <dbReference type="EMBL" id="KAK1747693.1"/>
    </source>
</evidence>
<accession>A0AAD8YKI3</accession>
<dbReference type="InterPro" id="IPR055918">
    <property type="entry name" value="DUF7495"/>
</dbReference>
<comment type="caution">
    <text evidence="4">The sequence shown here is derived from an EMBL/GenBank/DDBJ whole genome shotgun (WGS) entry which is preliminary data.</text>
</comment>
<evidence type="ECO:0000256" key="1">
    <source>
        <dbReference type="SAM" id="MobiDB-lite"/>
    </source>
</evidence>
<evidence type="ECO:0000256" key="2">
    <source>
        <dbReference type="SAM" id="Phobius"/>
    </source>
</evidence>
<feature type="domain" description="DUF7495" evidence="3">
    <location>
        <begin position="707"/>
        <end position="778"/>
    </location>
</feature>
<dbReference type="AlphaFoldDB" id="A0AAD8YKI3"/>
<feature type="domain" description="DUF7495" evidence="3">
    <location>
        <begin position="557"/>
        <end position="670"/>
    </location>
</feature>
<dbReference type="Pfam" id="PF24325">
    <property type="entry name" value="DUF7495"/>
    <property type="match status" value="6"/>
</dbReference>
<evidence type="ECO:0000313" key="5">
    <source>
        <dbReference type="Proteomes" id="UP001224775"/>
    </source>
</evidence>
<evidence type="ECO:0000259" key="3">
    <source>
        <dbReference type="Pfam" id="PF24325"/>
    </source>
</evidence>
<feature type="domain" description="DUF7495" evidence="3">
    <location>
        <begin position="937"/>
        <end position="1048"/>
    </location>
</feature>
<keyword evidence="2" id="KW-0472">Membrane</keyword>
<feature type="domain" description="DUF7495" evidence="3">
    <location>
        <begin position="282"/>
        <end position="377"/>
    </location>
</feature>
<keyword evidence="2" id="KW-1133">Transmembrane helix</keyword>
<feature type="domain" description="DUF7495" evidence="3">
    <location>
        <begin position="808"/>
        <end position="918"/>
    </location>
</feature>
<feature type="transmembrane region" description="Helical" evidence="2">
    <location>
        <begin position="134"/>
        <end position="151"/>
    </location>
</feature>
<proteinExistence type="predicted"/>
<sequence length="1049" mass="115273">MTTDKADDGIDIPPANPFSIGDENDDEEGALLAAAADDSDGTGDVKLTSRTNTLMKNFNDYLTNITDEGDANGSSNNNAAPTVYRDFIDVEENNVDDHPPSYEDIERELQMQGRYPKRKYIIHSFRHSKRVKRGIGMIIIAAIIIGVSVGVSTSKKNQRLPDWNQELEEQIEKEGITGDGLPGAKPELGGQMGYEDSYNNPYRPTTNTNTQPITEFHTEASSGNHHAGSGSGPYNHNGQVLNQPHHDNAHQILDGITHSSSGSSGITHSSFGSSLQQHMDWNNISRAQEFCASRDPTMQICPYEAICPLGPSGHPTDGTKNEAFGSWAPLNNDDNTWVQVGQDDPCLLYSYSHGHAPEWGLVKGGNEPQTRHIMCCQVDDTAEDSDVDRNPNLPNTQEWDPTWYSRSDGWVGQTYEQASDFCKSLGDTSDLCYYSIICPTGPNHLPYGGEIIEAGGSWAPIKDSNNGWVQVGSNDMCIRYMTLHLDTPTWGITGEGNEEITRHLPCCTFPSLPTYSPTKLDDDSVVSSEVPTPSDALPLANGEMNNYDIAAMEYKPVWFNRSTGWSGRTWNEAKNFCASVKYSSGDQMVLCPYDAVCPLGPSEMPSKGAKPELFQMWLPTLGLQGNEWVQIGSDPDTVCMTHRQVVGRQAEWGLTGEGSEEITRNIMCCAGNGRFVQQYNTQIDQPTADADTTDALATIESIYKPVEYDRQSGWEGTNYADAIIFCANLESRIPCPYETYCPNGENADPYGGVNDNPSGAWAPMMDAPNSWVQIGKVEPNEPEPSLVKPLSPLTDKEETVLNHLTPLWFDRSHGYRGTTHEEAELFCNTVIGMHLCPIEAYCPNAVIFAEGTFQGEQWAPVSGLTETDLGNNYVMIGTLDGDASSTCMPYDSLHTNPLPPWSTDGSNTELKQHVMCCEKPETINQHQGITKGMSPIWLDTKHGWSGGSHQDAQKFCNELGGKKLCPYAVYCPDGIGRQPLSGHSTDLNSQGVQYSPIFGESNEWVMIGQKDGNAATTCMLHTQLEGGEPDWGLNEERQDIKNHVLCCSF</sequence>
<gene>
    <name evidence="4" type="ORF">QTG54_001656</name>
</gene>
<dbReference type="Proteomes" id="UP001224775">
    <property type="component" value="Unassembled WGS sequence"/>
</dbReference>
<protein>
    <recommendedName>
        <fullName evidence="3">DUF7495 domain-containing protein</fullName>
    </recommendedName>
</protein>
<keyword evidence="2" id="KW-0812">Transmembrane</keyword>
<feature type="region of interest" description="Disordered" evidence="1">
    <location>
        <begin position="1"/>
        <end position="29"/>
    </location>
</feature>
<keyword evidence="5" id="KW-1185">Reference proteome</keyword>